<name>A0ACB7P4R4_9PEZI</name>
<keyword evidence="2" id="KW-1185">Reference proteome</keyword>
<dbReference type="Proteomes" id="UP000724584">
    <property type="component" value="Unassembled WGS sequence"/>
</dbReference>
<evidence type="ECO:0000313" key="2">
    <source>
        <dbReference type="Proteomes" id="UP000724584"/>
    </source>
</evidence>
<gene>
    <name evidence="1" type="ORF">F5144DRAFT_547441</name>
</gene>
<accession>A0ACB7P4R4</accession>
<reference evidence="1 2" key="1">
    <citation type="journal article" date="2021" name="Nat. Commun.">
        <title>Genetic determinants of endophytism in the Arabidopsis root mycobiome.</title>
        <authorList>
            <person name="Mesny F."/>
            <person name="Miyauchi S."/>
            <person name="Thiergart T."/>
            <person name="Pickel B."/>
            <person name="Atanasova L."/>
            <person name="Karlsson M."/>
            <person name="Huettel B."/>
            <person name="Barry K.W."/>
            <person name="Haridas S."/>
            <person name="Chen C."/>
            <person name="Bauer D."/>
            <person name="Andreopoulos W."/>
            <person name="Pangilinan J."/>
            <person name="LaButti K."/>
            <person name="Riley R."/>
            <person name="Lipzen A."/>
            <person name="Clum A."/>
            <person name="Drula E."/>
            <person name="Henrissat B."/>
            <person name="Kohler A."/>
            <person name="Grigoriev I.V."/>
            <person name="Martin F.M."/>
            <person name="Hacquard S."/>
        </authorList>
    </citation>
    <scope>NUCLEOTIDE SEQUENCE [LARGE SCALE GENOMIC DNA]</scope>
    <source>
        <strain evidence="1 2">MPI-SDFR-AT-0079</strain>
    </source>
</reference>
<protein>
    <submittedName>
        <fullName evidence="1">Uncharacterized protein</fullName>
    </submittedName>
</protein>
<sequence>MSKEQLFQLLPLPDDGLQQVLDHGATLSKVEAIEYFSTLLGDSSQVIDFISTFNARRVEPKPAPPNAPVTAPSSGQTSEADVVPKQRRGPKKKKAAIHTPPPRQVASFELAPGTVYNKKGQQEDYMSGRPGTSTPPNNNAHRTNLGSSLKSATPPPQSSKPPPSGVGTLVSDLGLPKPKPKSTPVSRTSTPGPSSSRITNNPPTTTTKISITGGTPMHGSSTALSDLDQAIRSLEITTNPSHTSNDVAARRCNCVATRHPLLEAAPNCVSCGKVICIKEGLGPCTFCGAPLLSAGEVQTLIRELRAERGRERQAMDREAHRKAEAAGPKKPFSRPGVDKADLTVAEAMALQHRDRLLGFQEQNAKRTTVRDEAADFDVTDVGGMWASAEERALALKRQQKLLREMEWNAKPEYEKRQQVVSIDLSGRKVFKKMAKIERPASPGEEEDDGVGGGGVSVTPRADGSSGGQGGGAFSKNPLLGGLIRPVYDIKGKGEELEGRKDRSARWRRVQDDRDDNEAVILDGGVYGKSTEVQSGAGDEPACLGINRVTGILEVPANLRRVVVSTVT</sequence>
<proteinExistence type="predicted"/>
<comment type="caution">
    <text evidence="1">The sequence shown here is derived from an EMBL/GenBank/DDBJ whole genome shotgun (WGS) entry which is preliminary data.</text>
</comment>
<dbReference type="EMBL" id="JAGIZQ010000004">
    <property type="protein sequence ID" value="KAH6631307.1"/>
    <property type="molecule type" value="Genomic_DNA"/>
</dbReference>
<organism evidence="1 2">
    <name type="scientific">Chaetomium tenue</name>
    <dbReference type="NCBI Taxonomy" id="1854479"/>
    <lineage>
        <taxon>Eukaryota</taxon>
        <taxon>Fungi</taxon>
        <taxon>Dikarya</taxon>
        <taxon>Ascomycota</taxon>
        <taxon>Pezizomycotina</taxon>
        <taxon>Sordariomycetes</taxon>
        <taxon>Sordariomycetidae</taxon>
        <taxon>Sordariales</taxon>
        <taxon>Chaetomiaceae</taxon>
        <taxon>Chaetomium</taxon>
    </lineage>
</organism>
<evidence type="ECO:0000313" key="1">
    <source>
        <dbReference type="EMBL" id="KAH6631307.1"/>
    </source>
</evidence>